<sequence length="262" mass="29190">MGCCVSKSGGDSKASRTARWRSTGIVALRDSKLKSFPDEVLELEKSVRTLDLTHNKLVDLPVEICELINMQRLILAENLIERLPVNLGKLQSLKIMIMDGNRMTSLPDELGQLVRLERLSISGNLLTNLPDTIGSLRNLLLLNVSNNKLKSLPESIGSCFSLEELQADGNSIEEIPSTFCNLVNLKSLSLNNNKVNQIPPNLLKDCTSLQNISLHDNPILMDQFQQMDGFLEFEARRKKKFDKQIDSNVMIGSKGLDEGVDL</sequence>
<protein>
    <submittedName>
        <fullName evidence="1">Uncharacterized protein</fullName>
    </submittedName>
</protein>
<name>A0ACB9M903_9MYRT</name>
<gene>
    <name evidence="1" type="ORF">MLD38_032793</name>
</gene>
<accession>A0ACB9M903</accession>
<evidence type="ECO:0000313" key="1">
    <source>
        <dbReference type="EMBL" id="KAI4319160.1"/>
    </source>
</evidence>
<evidence type="ECO:0000313" key="2">
    <source>
        <dbReference type="Proteomes" id="UP001057402"/>
    </source>
</evidence>
<proteinExistence type="predicted"/>
<reference evidence="2" key="1">
    <citation type="journal article" date="2023" name="Front. Plant Sci.">
        <title>Chromosomal-level genome assembly of Melastoma candidum provides insights into trichome evolution.</title>
        <authorList>
            <person name="Zhong Y."/>
            <person name="Wu W."/>
            <person name="Sun C."/>
            <person name="Zou P."/>
            <person name="Liu Y."/>
            <person name="Dai S."/>
            <person name="Zhou R."/>
        </authorList>
    </citation>
    <scope>NUCLEOTIDE SEQUENCE [LARGE SCALE GENOMIC DNA]</scope>
</reference>
<keyword evidence="2" id="KW-1185">Reference proteome</keyword>
<comment type="caution">
    <text evidence="1">The sequence shown here is derived from an EMBL/GenBank/DDBJ whole genome shotgun (WGS) entry which is preliminary data.</text>
</comment>
<organism evidence="1 2">
    <name type="scientific">Melastoma candidum</name>
    <dbReference type="NCBI Taxonomy" id="119954"/>
    <lineage>
        <taxon>Eukaryota</taxon>
        <taxon>Viridiplantae</taxon>
        <taxon>Streptophyta</taxon>
        <taxon>Embryophyta</taxon>
        <taxon>Tracheophyta</taxon>
        <taxon>Spermatophyta</taxon>
        <taxon>Magnoliopsida</taxon>
        <taxon>eudicotyledons</taxon>
        <taxon>Gunneridae</taxon>
        <taxon>Pentapetalae</taxon>
        <taxon>rosids</taxon>
        <taxon>malvids</taxon>
        <taxon>Myrtales</taxon>
        <taxon>Melastomataceae</taxon>
        <taxon>Melastomatoideae</taxon>
        <taxon>Melastomateae</taxon>
        <taxon>Melastoma</taxon>
    </lineage>
</organism>
<dbReference type="Proteomes" id="UP001057402">
    <property type="component" value="Chromosome 10"/>
</dbReference>
<dbReference type="EMBL" id="CM042889">
    <property type="protein sequence ID" value="KAI4319160.1"/>
    <property type="molecule type" value="Genomic_DNA"/>
</dbReference>